<sequence>MVEECTLKEYAIPSTEEPHAIIVYPMVEAAGGALMNKTYTATYALIEDMTQNHYQWTSERVITTSSPSKKEAGMYEISSLDHIAVKVDALTQKFDKMNNSVVTHAPVSPPCEVCGMFGHTGVECQLGSAVERPQYNQGMRPNQFFYKTPQNPFGQQTTPPGCANNQRV</sequence>
<evidence type="ECO:0000313" key="1">
    <source>
        <dbReference type="EMBL" id="KEH19623.1"/>
    </source>
</evidence>
<dbReference type="EnsemblPlants" id="KEH19623">
    <property type="protein sequence ID" value="KEH19623"/>
    <property type="gene ID" value="MTR_8g465210"/>
</dbReference>
<accession>A0A072TRZ2</accession>
<proteinExistence type="predicted"/>
<reference evidence="2" key="3">
    <citation type="submission" date="2015-04" db="UniProtKB">
        <authorList>
            <consortium name="EnsemblPlants"/>
        </authorList>
    </citation>
    <scope>IDENTIFICATION</scope>
    <source>
        <strain evidence="2">cv. Jemalong A17</strain>
    </source>
</reference>
<organism evidence="1 3">
    <name type="scientific">Medicago truncatula</name>
    <name type="common">Barrel medic</name>
    <name type="synonym">Medicago tribuloides</name>
    <dbReference type="NCBI Taxonomy" id="3880"/>
    <lineage>
        <taxon>Eukaryota</taxon>
        <taxon>Viridiplantae</taxon>
        <taxon>Streptophyta</taxon>
        <taxon>Embryophyta</taxon>
        <taxon>Tracheophyta</taxon>
        <taxon>Spermatophyta</taxon>
        <taxon>Magnoliopsida</taxon>
        <taxon>eudicotyledons</taxon>
        <taxon>Gunneridae</taxon>
        <taxon>Pentapetalae</taxon>
        <taxon>rosids</taxon>
        <taxon>fabids</taxon>
        <taxon>Fabales</taxon>
        <taxon>Fabaceae</taxon>
        <taxon>Papilionoideae</taxon>
        <taxon>50 kb inversion clade</taxon>
        <taxon>NPAAA clade</taxon>
        <taxon>Hologalegina</taxon>
        <taxon>IRL clade</taxon>
        <taxon>Trifolieae</taxon>
        <taxon>Medicago</taxon>
    </lineage>
</organism>
<keyword evidence="3" id="KW-1185">Reference proteome</keyword>
<dbReference type="AlphaFoldDB" id="A0A072TRZ2"/>
<name>A0A072TRZ2_MEDTR</name>
<protein>
    <submittedName>
        <fullName evidence="1 2">Uncharacterized protein</fullName>
    </submittedName>
</protein>
<dbReference type="EMBL" id="CM001224">
    <property type="protein sequence ID" value="KEH19623.1"/>
    <property type="molecule type" value="Genomic_DNA"/>
</dbReference>
<evidence type="ECO:0000313" key="2">
    <source>
        <dbReference type="EnsemblPlants" id="KEH19623"/>
    </source>
</evidence>
<reference evidence="1 3" key="2">
    <citation type="journal article" date="2014" name="BMC Genomics">
        <title>An improved genome release (version Mt4.0) for the model legume Medicago truncatula.</title>
        <authorList>
            <person name="Tang H."/>
            <person name="Krishnakumar V."/>
            <person name="Bidwell S."/>
            <person name="Rosen B."/>
            <person name="Chan A."/>
            <person name="Zhou S."/>
            <person name="Gentzbittel L."/>
            <person name="Childs K.L."/>
            <person name="Yandell M."/>
            <person name="Gundlach H."/>
            <person name="Mayer K.F."/>
            <person name="Schwartz D.C."/>
            <person name="Town C.D."/>
        </authorList>
    </citation>
    <scope>GENOME REANNOTATION</scope>
    <source>
        <strain evidence="1">A17</strain>
        <strain evidence="2 3">cv. Jemalong A17</strain>
    </source>
</reference>
<gene>
    <name evidence="1" type="ordered locus">MTR_8g465210</name>
</gene>
<dbReference type="Proteomes" id="UP000002051">
    <property type="component" value="Chromosome 8"/>
</dbReference>
<dbReference type="HOGENOM" id="CLU_1588933_0_0_1"/>
<evidence type="ECO:0000313" key="3">
    <source>
        <dbReference type="Proteomes" id="UP000002051"/>
    </source>
</evidence>
<reference evidence="1 3" key="1">
    <citation type="journal article" date="2011" name="Nature">
        <title>The Medicago genome provides insight into the evolution of rhizobial symbioses.</title>
        <authorList>
            <person name="Young N.D."/>
            <person name="Debelle F."/>
            <person name="Oldroyd G.E."/>
            <person name="Geurts R."/>
            <person name="Cannon S.B."/>
            <person name="Udvardi M.K."/>
            <person name="Benedito V.A."/>
            <person name="Mayer K.F."/>
            <person name="Gouzy J."/>
            <person name="Schoof H."/>
            <person name="Van de Peer Y."/>
            <person name="Proost S."/>
            <person name="Cook D.R."/>
            <person name="Meyers B.C."/>
            <person name="Spannagl M."/>
            <person name="Cheung F."/>
            <person name="De Mita S."/>
            <person name="Krishnakumar V."/>
            <person name="Gundlach H."/>
            <person name="Zhou S."/>
            <person name="Mudge J."/>
            <person name="Bharti A.K."/>
            <person name="Murray J.D."/>
            <person name="Naoumkina M.A."/>
            <person name="Rosen B."/>
            <person name="Silverstein K.A."/>
            <person name="Tang H."/>
            <person name="Rombauts S."/>
            <person name="Zhao P.X."/>
            <person name="Zhou P."/>
            <person name="Barbe V."/>
            <person name="Bardou P."/>
            <person name="Bechner M."/>
            <person name="Bellec A."/>
            <person name="Berger A."/>
            <person name="Berges H."/>
            <person name="Bidwell S."/>
            <person name="Bisseling T."/>
            <person name="Choisne N."/>
            <person name="Couloux A."/>
            <person name="Denny R."/>
            <person name="Deshpande S."/>
            <person name="Dai X."/>
            <person name="Doyle J.J."/>
            <person name="Dudez A.M."/>
            <person name="Farmer A.D."/>
            <person name="Fouteau S."/>
            <person name="Franken C."/>
            <person name="Gibelin C."/>
            <person name="Gish J."/>
            <person name="Goldstein S."/>
            <person name="Gonzalez A.J."/>
            <person name="Green P.J."/>
            <person name="Hallab A."/>
            <person name="Hartog M."/>
            <person name="Hua A."/>
            <person name="Humphray S.J."/>
            <person name="Jeong D.H."/>
            <person name="Jing Y."/>
            <person name="Jocker A."/>
            <person name="Kenton S.M."/>
            <person name="Kim D.J."/>
            <person name="Klee K."/>
            <person name="Lai H."/>
            <person name="Lang C."/>
            <person name="Lin S."/>
            <person name="Macmil S.L."/>
            <person name="Magdelenat G."/>
            <person name="Matthews L."/>
            <person name="McCorrison J."/>
            <person name="Monaghan E.L."/>
            <person name="Mun J.H."/>
            <person name="Najar F.Z."/>
            <person name="Nicholson C."/>
            <person name="Noirot C."/>
            <person name="O'Bleness M."/>
            <person name="Paule C.R."/>
            <person name="Poulain J."/>
            <person name="Prion F."/>
            <person name="Qin B."/>
            <person name="Qu C."/>
            <person name="Retzel E.F."/>
            <person name="Riddle C."/>
            <person name="Sallet E."/>
            <person name="Samain S."/>
            <person name="Samson N."/>
            <person name="Sanders I."/>
            <person name="Saurat O."/>
            <person name="Scarpelli C."/>
            <person name="Schiex T."/>
            <person name="Segurens B."/>
            <person name="Severin A.J."/>
            <person name="Sherrier D.J."/>
            <person name="Shi R."/>
            <person name="Sims S."/>
            <person name="Singer S.R."/>
            <person name="Sinharoy S."/>
            <person name="Sterck L."/>
            <person name="Viollet A."/>
            <person name="Wang B.B."/>
            <person name="Wang K."/>
            <person name="Wang M."/>
            <person name="Wang X."/>
            <person name="Warfsmann J."/>
            <person name="Weissenbach J."/>
            <person name="White D.D."/>
            <person name="White J.D."/>
            <person name="Wiley G.B."/>
            <person name="Wincker P."/>
            <person name="Xing Y."/>
            <person name="Yang L."/>
            <person name="Yao Z."/>
            <person name="Ying F."/>
            <person name="Zhai J."/>
            <person name="Zhou L."/>
            <person name="Zuber A."/>
            <person name="Denarie J."/>
            <person name="Dixon R.A."/>
            <person name="May G.D."/>
            <person name="Schwartz D.C."/>
            <person name="Rogers J."/>
            <person name="Quetier F."/>
            <person name="Town C.D."/>
            <person name="Roe B.A."/>
        </authorList>
    </citation>
    <scope>NUCLEOTIDE SEQUENCE [LARGE SCALE GENOMIC DNA]</scope>
    <source>
        <strain evidence="1">A17</strain>
        <strain evidence="2 3">cv. Jemalong A17</strain>
    </source>
</reference>